<organism evidence="2 3">
    <name type="scientific">Passalora fulva</name>
    <name type="common">Tomato leaf mold</name>
    <name type="synonym">Cladosporium fulvum</name>
    <dbReference type="NCBI Taxonomy" id="5499"/>
    <lineage>
        <taxon>Eukaryota</taxon>
        <taxon>Fungi</taxon>
        <taxon>Dikarya</taxon>
        <taxon>Ascomycota</taxon>
        <taxon>Pezizomycotina</taxon>
        <taxon>Dothideomycetes</taxon>
        <taxon>Dothideomycetidae</taxon>
        <taxon>Mycosphaerellales</taxon>
        <taxon>Mycosphaerellaceae</taxon>
        <taxon>Fulvia</taxon>
    </lineage>
</organism>
<reference evidence="2" key="2">
    <citation type="journal article" date="2022" name="Microb. Genom.">
        <title>A chromosome-scale genome assembly of the tomato pathogen Cladosporium fulvum reveals a compartmentalized genome architecture and the presence of a dispensable chromosome.</title>
        <authorList>
            <person name="Zaccaron A.Z."/>
            <person name="Chen L.H."/>
            <person name="Samaras A."/>
            <person name="Stergiopoulos I."/>
        </authorList>
    </citation>
    <scope>NUCLEOTIDE SEQUENCE</scope>
    <source>
        <strain evidence="2">Race5_Kim</strain>
    </source>
</reference>
<evidence type="ECO:0000313" key="2">
    <source>
        <dbReference type="EMBL" id="UJO12925.1"/>
    </source>
</evidence>
<dbReference type="GeneID" id="71981013"/>
<dbReference type="OrthoDB" id="3439209at2759"/>
<evidence type="ECO:0008006" key="4">
    <source>
        <dbReference type="Google" id="ProtNLM"/>
    </source>
</evidence>
<feature type="region of interest" description="Disordered" evidence="1">
    <location>
        <begin position="1"/>
        <end position="29"/>
    </location>
</feature>
<proteinExistence type="predicted"/>
<dbReference type="KEGG" id="ffu:CLAFUR5_01135"/>
<sequence>MHQSMHRTSSRHRFPRVRTPPRGYHQPVTASMNTVGETNMTMPSHPSQPHGQTGGPFAVRRRHLQHFNFRPFQRHLSRTMATMQSPATSSAEQDLVDLGLEHGGSQLTAGSHDRPLFEQFLQDPEDSHISQWRQGDLTNPAFNDSFSSTGSFHSTGSFGSIGSFNGSGSFGSGSDLSMSFSGGLPHKIETSPHMPTPTLLSQAVDTSQYANVENDDWMLSSVEYDAPSPASLGTLSNDPCTPVSPRGGDAFLRYPLSGNYQSSGLAADGISKFEGAGVTTHAHTPFQGTCKCVGCTGTFPEHAPIAAMWNAAQPVPPTQPLVSHHPHAHGLPLVSPTNLHGPTAQPLPPLLATEPVGTGIHALPSLSHYSLETSPEQDSESDSDSELDVHDQALTEAAYRHDRDRYLLKMREKGWSYKEIKVRGKFSEAESTLRGRVRVLTKDKSQRVRKPEWTEKDLDLLDKAVRRFSGFDGSGRDRNGRMPWKKVSEWMSKKGSTYVFAPATCAKKFKELN</sequence>
<evidence type="ECO:0000313" key="3">
    <source>
        <dbReference type="Proteomes" id="UP000756132"/>
    </source>
</evidence>
<accession>A0A9Q8L8V3</accession>
<protein>
    <recommendedName>
        <fullName evidence="4">Myb-like domain-containing protein</fullName>
    </recommendedName>
</protein>
<dbReference type="RefSeq" id="XP_047757291.1">
    <property type="nucleotide sequence ID" value="XM_047900283.1"/>
</dbReference>
<dbReference type="EMBL" id="CP090163">
    <property type="protein sequence ID" value="UJO12925.1"/>
    <property type="molecule type" value="Genomic_DNA"/>
</dbReference>
<keyword evidence="3" id="KW-1185">Reference proteome</keyword>
<dbReference type="Proteomes" id="UP000756132">
    <property type="component" value="Chromosome 1"/>
</dbReference>
<reference evidence="2" key="1">
    <citation type="submission" date="2021-12" db="EMBL/GenBank/DDBJ databases">
        <authorList>
            <person name="Zaccaron A."/>
            <person name="Stergiopoulos I."/>
        </authorList>
    </citation>
    <scope>NUCLEOTIDE SEQUENCE</scope>
    <source>
        <strain evidence="2">Race5_Kim</strain>
    </source>
</reference>
<dbReference type="AlphaFoldDB" id="A0A9Q8L8V3"/>
<name>A0A9Q8L8V3_PASFU</name>
<gene>
    <name evidence="2" type="ORF">CLAFUR5_01135</name>
</gene>
<feature type="compositionally biased region" description="Basic residues" evidence="1">
    <location>
        <begin position="1"/>
        <end position="16"/>
    </location>
</feature>
<evidence type="ECO:0000256" key="1">
    <source>
        <dbReference type="SAM" id="MobiDB-lite"/>
    </source>
</evidence>